<dbReference type="CDD" id="cd14332">
    <property type="entry name" value="UBA_RuvA_C"/>
    <property type="match status" value="1"/>
</dbReference>
<keyword evidence="8" id="KW-0547">Nucleotide-binding</keyword>
<protein>
    <recommendedName>
        <fullName evidence="6">Holliday junction branch migration complex subunit RuvA</fullName>
    </recommendedName>
</protein>
<dbReference type="Gene3D" id="2.40.50.140">
    <property type="entry name" value="Nucleic acid-binding proteins"/>
    <property type="match status" value="1"/>
</dbReference>
<evidence type="ECO:0000256" key="1">
    <source>
        <dbReference type="ARBA" id="ARBA00022490"/>
    </source>
</evidence>
<dbReference type="InterPro" id="IPR013849">
    <property type="entry name" value="DNA_helicase_Holl-junc_RuvA_I"/>
</dbReference>
<organism evidence="8 9">
    <name type="scientific">Carboxydocella sporoproducens DSM 16521</name>
    <dbReference type="NCBI Taxonomy" id="1121270"/>
    <lineage>
        <taxon>Bacteria</taxon>
        <taxon>Bacillati</taxon>
        <taxon>Bacillota</taxon>
        <taxon>Clostridia</taxon>
        <taxon>Eubacteriales</taxon>
        <taxon>Clostridiales Family XVI. Incertae Sedis</taxon>
        <taxon>Carboxydocella</taxon>
    </lineage>
</organism>
<dbReference type="RefSeq" id="WP_078666681.1">
    <property type="nucleotide sequence ID" value="NZ_FUXM01000066.1"/>
</dbReference>
<comment type="subunit">
    <text evidence="6">Homotetramer. Forms an RuvA(8)-RuvB(12)-Holliday junction (HJ) complex. HJ DNA is sandwiched between 2 RuvA tetramers; dsDNA enters through RuvA and exits via RuvB. An RuvB hexamer assembles on each DNA strand where it exits the tetramer. Each RuvB hexamer is contacted by two RuvA subunits (via domain III) on 2 adjacent RuvB subunits; this complex drives branch migration. In the full resolvosome a probable DNA-RuvA(4)-RuvB(12)-RuvC(2) complex forms which resolves the HJ.</text>
</comment>
<dbReference type="GO" id="GO:0005737">
    <property type="term" value="C:cytoplasm"/>
    <property type="evidence" value="ECO:0007669"/>
    <property type="project" value="UniProtKB-SubCell"/>
</dbReference>
<dbReference type="InterPro" id="IPR012340">
    <property type="entry name" value="NA-bd_OB-fold"/>
</dbReference>
<reference evidence="9" key="1">
    <citation type="submission" date="2017-02" db="EMBL/GenBank/DDBJ databases">
        <authorList>
            <person name="Varghese N."/>
            <person name="Submissions S."/>
        </authorList>
    </citation>
    <scope>NUCLEOTIDE SEQUENCE [LARGE SCALE GENOMIC DNA]</scope>
    <source>
        <strain evidence="9">DSM 16521</strain>
    </source>
</reference>
<feature type="domain" description="Helix-hairpin-helix DNA-binding motif class 1" evidence="7">
    <location>
        <begin position="108"/>
        <end position="127"/>
    </location>
</feature>
<proteinExistence type="inferred from homology"/>
<dbReference type="Pfam" id="PF07499">
    <property type="entry name" value="RuvA_C"/>
    <property type="match status" value="1"/>
</dbReference>
<evidence type="ECO:0000259" key="7">
    <source>
        <dbReference type="SMART" id="SM00278"/>
    </source>
</evidence>
<evidence type="ECO:0000256" key="4">
    <source>
        <dbReference type="ARBA" id="ARBA00023172"/>
    </source>
</evidence>
<dbReference type="GO" id="GO:0006310">
    <property type="term" value="P:DNA recombination"/>
    <property type="evidence" value="ECO:0007669"/>
    <property type="project" value="UniProtKB-UniRule"/>
</dbReference>
<dbReference type="GO" id="GO:0009379">
    <property type="term" value="C:Holliday junction helicase complex"/>
    <property type="evidence" value="ECO:0007669"/>
    <property type="project" value="InterPro"/>
</dbReference>
<feature type="region of interest" description="Domain II" evidence="6">
    <location>
        <begin position="65"/>
        <end position="142"/>
    </location>
</feature>
<keyword evidence="8" id="KW-0067">ATP-binding</keyword>
<evidence type="ECO:0000313" key="9">
    <source>
        <dbReference type="Proteomes" id="UP000189933"/>
    </source>
</evidence>
<dbReference type="Proteomes" id="UP000189933">
    <property type="component" value="Unassembled WGS sequence"/>
</dbReference>
<dbReference type="AlphaFoldDB" id="A0A1T4SLG6"/>
<comment type="subcellular location">
    <subcellularLocation>
        <location evidence="6">Cytoplasm</location>
    </subcellularLocation>
</comment>
<dbReference type="Pfam" id="PF14520">
    <property type="entry name" value="HHH_5"/>
    <property type="match status" value="1"/>
</dbReference>
<dbReference type="InterPro" id="IPR011114">
    <property type="entry name" value="RuvA_C"/>
</dbReference>
<dbReference type="EMBL" id="FUXM01000066">
    <property type="protein sequence ID" value="SKA29059.1"/>
    <property type="molecule type" value="Genomic_DNA"/>
</dbReference>
<dbReference type="GO" id="GO:0005524">
    <property type="term" value="F:ATP binding"/>
    <property type="evidence" value="ECO:0007669"/>
    <property type="project" value="InterPro"/>
</dbReference>
<keyword evidence="5 6" id="KW-0234">DNA repair</keyword>
<comment type="domain">
    <text evidence="6">Has three domains with a flexible linker between the domains II and III and assumes an 'L' shape. Domain III is highly mobile and contacts RuvB.</text>
</comment>
<dbReference type="NCBIfam" id="TIGR00084">
    <property type="entry name" value="ruvA"/>
    <property type="match status" value="1"/>
</dbReference>
<evidence type="ECO:0000256" key="5">
    <source>
        <dbReference type="ARBA" id="ARBA00023204"/>
    </source>
</evidence>
<dbReference type="InterPro" id="IPR036267">
    <property type="entry name" value="RuvA_C_sf"/>
</dbReference>
<dbReference type="HAMAP" id="MF_00031">
    <property type="entry name" value="DNA_HJ_migration_RuvA"/>
    <property type="match status" value="1"/>
</dbReference>
<sequence>MIAFLRGKLVANQLDSCLLDVNGVGYKVYIHARTAGALPEIGEEALLHTSLQVREEGWSLYGFTKAGERDLFELLQTVAGIGPKGALACLGVLGQDGLCLAVMEENVKALTSVPGIGPKTAKRMVLELKDRLKKLMGEDLALPANMELPTGREGEMEATADAILALEALGYQPQEARQAVAAVLTEEPGDLPIEEILKKALAYLATG</sequence>
<dbReference type="GO" id="GO:0006281">
    <property type="term" value="P:DNA repair"/>
    <property type="evidence" value="ECO:0007669"/>
    <property type="project" value="UniProtKB-UniRule"/>
</dbReference>
<keyword evidence="2 6" id="KW-0227">DNA damage</keyword>
<dbReference type="GO" id="GO:0000400">
    <property type="term" value="F:four-way junction DNA binding"/>
    <property type="evidence" value="ECO:0007669"/>
    <property type="project" value="UniProtKB-UniRule"/>
</dbReference>
<evidence type="ECO:0000256" key="3">
    <source>
        <dbReference type="ARBA" id="ARBA00023125"/>
    </source>
</evidence>
<keyword evidence="8" id="KW-0378">Hydrolase</keyword>
<keyword evidence="8" id="KW-0347">Helicase</keyword>
<feature type="region of interest" description="Domain I" evidence="6">
    <location>
        <begin position="1"/>
        <end position="64"/>
    </location>
</feature>
<dbReference type="GO" id="GO:0048476">
    <property type="term" value="C:Holliday junction resolvase complex"/>
    <property type="evidence" value="ECO:0007669"/>
    <property type="project" value="UniProtKB-UniRule"/>
</dbReference>
<dbReference type="Gene3D" id="1.10.8.10">
    <property type="entry name" value="DNA helicase RuvA subunit, C-terminal domain"/>
    <property type="match status" value="1"/>
</dbReference>
<evidence type="ECO:0000313" key="8">
    <source>
        <dbReference type="EMBL" id="SKA29059.1"/>
    </source>
</evidence>
<keyword evidence="4 6" id="KW-0233">DNA recombination</keyword>
<keyword evidence="3 6" id="KW-0238">DNA-binding</keyword>
<comment type="function">
    <text evidence="6">The RuvA-RuvB-RuvC complex processes Holliday junction (HJ) DNA during genetic recombination and DNA repair, while the RuvA-RuvB complex plays an important role in the rescue of blocked DNA replication forks via replication fork reversal (RFR). RuvA specifically binds to HJ cruciform DNA, conferring on it an open structure. The RuvB hexamer acts as an ATP-dependent pump, pulling dsDNA into and through the RuvAB complex. HJ branch migration allows RuvC to scan DNA until it finds its consensus sequence, where it cleaves and resolves the cruciform DNA.</text>
</comment>
<dbReference type="SUPFAM" id="SSF46929">
    <property type="entry name" value="DNA helicase RuvA subunit, C-terminal domain"/>
    <property type="match status" value="1"/>
</dbReference>
<evidence type="ECO:0000256" key="2">
    <source>
        <dbReference type="ARBA" id="ARBA00022763"/>
    </source>
</evidence>
<comment type="similarity">
    <text evidence="6">Belongs to the RuvA family.</text>
</comment>
<dbReference type="InterPro" id="IPR000085">
    <property type="entry name" value="RuvA"/>
</dbReference>
<dbReference type="SUPFAM" id="SSF50249">
    <property type="entry name" value="Nucleic acid-binding proteins"/>
    <property type="match status" value="1"/>
</dbReference>
<name>A0A1T4SLG6_9FIRM</name>
<dbReference type="Pfam" id="PF01330">
    <property type="entry name" value="RuvA_N"/>
    <property type="match status" value="1"/>
</dbReference>
<keyword evidence="9" id="KW-1185">Reference proteome</keyword>
<feature type="region of interest" description="Domain III" evidence="6">
    <location>
        <begin position="156"/>
        <end position="207"/>
    </location>
</feature>
<accession>A0A1T4SLG6</accession>
<gene>
    <name evidence="6" type="primary">ruvA</name>
    <name evidence="8" type="ORF">SAMN02745885_02750</name>
</gene>
<keyword evidence="1 6" id="KW-0963">Cytoplasm</keyword>
<dbReference type="OrthoDB" id="5293449at2"/>
<dbReference type="InterPro" id="IPR010994">
    <property type="entry name" value="RuvA_2-like"/>
</dbReference>
<dbReference type="SUPFAM" id="SSF47781">
    <property type="entry name" value="RuvA domain 2-like"/>
    <property type="match status" value="1"/>
</dbReference>
<dbReference type="SMART" id="SM00278">
    <property type="entry name" value="HhH1"/>
    <property type="match status" value="2"/>
</dbReference>
<dbReference type="Gene3D" id="1.10.150.20">
    <property type="entry name" value="5' to 3' exonuclease, C-terminal subdomain"/>
    <property type="match status" value="1"/>
</dbReference>
<feature type="region of interest" description="Flexible linker" evidence="6">
    <location>
        <begin position="143"/>
        <end position="155"/>
    </location>
</feature>
<evidence type="ECO:0000256" key="6">
    <source>
        <dbReference type="HAMAP-Rule" id="MF_00031"/>
    </source>
</evidence>
<dbReference type="GO" id="GO:0009378">
    <property type="term" value="F:four-way junction helicase activity"/>
    <property type="evidence" value="ECO:0007669"/>
    <property type="project" value="InterPro"/>
</dbReference>
<feature type="domain" description="Helix-hairpin-helix DNA-binding motif class 1" evidence="7">
    <location>
        <begin position="73"/>
        <end position="92"/>
    </location>
</feature>
<dbReference type="InterPro" id="IPR003583">
    <property type="entry name" value="Hlx-hairpin-Hlx_DNA-bd_motif"/>
</dbReference>